<comment type="caution">
    <text evidence="18">The sequence shown here is derived from an EMBL/GenBank/DDBJ whole genome shotgun (WGS) entry which is preliminary data.</text>
</comment>
<gene>
    <name evidence="18" type="ORF">NKR19_g845</name>
</gene>
<dbReference type="FunFam" id="1.10.287.130:FF:000003">
    <property type="entry name" value="Histidine kinase"/>
    <property type="match status" value="1"/>
</dbReference>
<dbReference type="InterPro" id="IPR003594">
    <property type="entry name" value="HATPase_dom"/>
</dbReference>
<feature type="compositionally biased region" description="Polar residues" evidence="14">
    <location>
        <begin position="2397"/>
        <end position="2408"/>
    </location>
</feature>
<keyword evidence="11" id="KW-1133">Transmembrane helix</keyword>
<dbReference type="InterPro" id="IPR003661">
    <property type="entry name" value="HisK_dim/P_dom"/>
</dbReference>
<feature type="compositionally biased region" description="Basic and acidic residues" evidence="14">
    <location>
        <begin position="2449"/>
        <end position="2479"/>
    </location>
</feature>
<keyword evidence="5 13" id="KW-0597">Phosphoprotein</keyword>
<dbReference type="SUPFAM" id="SSF48452">
    <property type="entry name" value="TPR-like"/>
    <property type="match status" value="1"/>
</dbReference>
<feature type="compositionally biased region" description="Polar residues" evidence="14">
    <location>
        <begin position="522"/>
        <end position="541"/>
    </location>
</feature>
<dbReference type="FunFam" id="1.10.510.10:FF:000579">
    <property type="entry name" value="Sensor histidine kinase/response regulator, putative"/>
    <property type="match status" value="1"/>
</dbReference>
<evidence type="ECO:0000256" key="8">
    <source>
        <dbReference type="ARBA" id="ARBA00022741"/>
    </source>
</evidence>
<dbReference type="CDD" id="cd16922">
    <property type="entry name" value="HATPase_EvgS-ArcB-TorS-like"/>
    <property type="match status" value="1"/>
</dbReference>
<feature type="domain" description="Protein kinase" evidence="15">
    <location>
        <begin position="82"/>
        <end position="409"/>
    </location>
</feature>
<dbReference type="SUPFAM" id="SSF52172">
    <property type="entry name" value="CheY-like"/>
    <property type="match status" value="1"/>
</dbReference>
<evidence type="ECO:0000259" key="16">
    <source>
        <dbReference type="PROSITE" id="PS50109"/>
    </source>
</evidence>
<feature type="compositionally biased region" description="Polar residues" evidence="14">
    <location>
        <begin position="97"/>
        <end position="113"/>
    </location>
</feature>
<evidence type="ECO:0000256" key="2">
    <source>
        <dbReference type="ARBA" id="ARBA00004651"/>
    </source>
</evidence>
<dbReference type="InterPro" id="IPR036097">
    <property type="entry name" value="HisK_dim/P_sf"/>
</dbReference>
<evidence type="ECO:0000256" key="14">
    <source>
        <dbReference type="SAM" id="MobiDB-lite"/>
    </source>
</evidence>
<dbReference type="FunFam" id="3.30.565.10:FF:000010">
    <property type="entry name" value="Sensor histidine kinase RcsC"/>
    <property type="match status" value="1"/>
</dbReference>
<feature type="modified residue" description="4-aspartylphosphate" evidence="13">
    <location>
        <position position="2290"/>
    </location>
</feature>
<dbReference type="SUPFAM" id="SSF55781">
    <property type="entry name" value="GAF domain-like"/>
    <property type="match status" value="1"/>
</dbReference>
<dbReference type="SUPFAM" id="SSF55874">
    <property type="entry name" value="ATPase domain of HSP90 chaperone/DNA topoisomerase II/histidine kinase"/>
    <property type="match status" value="1"/>
</dbReference>
<dbReference type="InterPro" id="IPR011006">
    <property type="entry name" value="CheY-like_superfamily"/>
</dbReference>
<dbReference type="Gene3D" id="3.30.450.40">
    <property type="match status" value="1"/>
</dbReference>
<dbReference type="GO" id="GO:0005524">
    <property type="term" value="F:ATP binding"/>
    <property type="evidence" value="ECO:0007669"/>
    <property type="project" value="UniProtKB-KW"/>
</dbReference>
<dbReference type="InterPro" id="IPR027417">
    <property type="entry name" value="P-loop_NTPase"/>
</dbReference>
<feature type="compositionally biased region" description="Polar residues" evidence="14">
    <location>
        <begin position="465"/>
        <end position="477"/>
    </location>
</feature>
<comment type="subcellular location">
    <subcellularLocation>
        <location evidence="2">Cell membrane</location>
        <topology evidence="2">Multi-pass membrane protein</topology>
    </subcellularLocation>
</comment>
<reference evidence="18" key="1">
    <citation type="submission" date="2022-07" db="EMBL/GenBank/DDBJ databases">
        <title>Fungi with potential for degradation of polypropylene.</title>
        <authorList>
            <person name="Gostincar C."/>
        </authorList>
    </citation>
    <scope>NUCLEOTIDE SEQUENCE</scope>
    <source>
        <strain evidence="18">EXF-13287</strain>
    </source>
</reference>
<keyword evidence="7" id="KW-0812">Transmembrane</keyword>
<dbReference type="CDD" id="cd17546">
    <property type="entry name" value="REC_hyHK_CKI1_RcsC-like"/>
    <property type="match status" value="1"/>
</dbReference>
<evidence type="ECO:0000256" key="12">
    <source>
        <dbReference type="ARBA" id="ARBA00023136"/>
    </source>
</evidence>
<dbReference type="PANTHER" id="PTHR43047">
    <property type="entry name" value="TWO-COMPONENT HISTIDINE PROTEIN KINASE"/>
    <property type="match status" value="1"/>
</dbReference>
<dbReference type="InterPro" id="IPR004358">
    <property type="entry name" value="Sig_transdc_His_kin-like_C"/>
</dbReference>
<sequence>MDGPAIPPDDQLDQLEQPPARIFERLRQLAGYAWDETQTPFHTSYDNWHVFGTRFVSLYSTTAATSPAPQPHLTASPSALAKLSSRKVTPGDFASLPLSTPHSETGSEHSTASPAPGLPLSSEAPFAEEPVVAKISYHVLREERGFHIAKGLASSADPQGEHIAKPIEFVRLPPLPGDRGPIVVAIHRSPGENHMFRLIDLGPAFYWARKVEDRWEAVRKDKFRLDPPISLEHFLDFAIGASQCLELIHHGQGVVHGEIRGDSFHFNTDTHGVKLTSFGSGLRSFEHGLTSTGWSSLSRQVGAKNKLLYISPEQTGRMPAEPDSRTDIYSLGVLFWTLLTQRPVFDGDSPLDIVQGVLGRRIPNVTNYRMDVPDVVGRIIQKCTSKNVNDRYHSASGLRYDLAQIQKFLAAGDYAALKEWQIASKDVSSFFILPTKMIGRDKDRADLLKVIDRVARSHVMHRRTNGNPTSSDRSSLSADIPEAAEVSSEGTSSGDGKSQRSGSFNFATMSEPHPRGSFPSIAFSSESGGDTNSSGHSSSPMMGTLRLSRSFGRNGLVGLEIRSDGAETPRYSSGVDSSSSLSRQLGTAKFRRRGGCEVVVIEGAGGLGKSCLVQSVLAEARRRGYCATAKFDTARRQAFGPLLKLLSSLLRQVWGERNTDTPFHQTLKQYLRPNWAMLHQVLGLPPFLLGPADAPLVSSPSSPQSSAQSKTVASLKRTGGSSQGPSQESSSGRSTASLLRNYRTSGGSHDFLSGGSSTKSIRLMNTIQDVLSLFTHHKFICFCLDDLHFADDESLELISQIIAARLKMVIIMTYRPEEFPAEKLQRVLNPSVSRETQRLGVPTVTRIKLSPLNEEDIVQYVATTLCRPAEDILPLALVIQSKTAGNPFYMREMLSACYRKKCIWYDYKDSHWRYDLERLFDQFRGEQHYDVLDTAFITRRLKELPPAARSILAWAALLGQTFSFDMICKLMSGEFHYADDSASEPNGDHYRKSYSQQDAVEGLHAAITAYIIVPSETDDRFRFAHDRYVQAAAALGECNPRMMHFVIAQTLLKYYSADTKWRDNTASHICEAVDMIKKRVSHREPFRKLLCDCARASTENGARATAAKYYSNAVALLQPSPWDDSREDVSYAETFDLYMRAAECYLYMGRLSAANDVLQTVFTSARTATDKAAAWVLESRIYAQGGNSKLALQSLKHCLKALEVKYDENPSFEECDEKFERLAVQMQSMLSTDRSELLSPPGSDDNGLTNLGSVLAETISAAWWSDRLQFYHLSLVMIDLHLTRGAFPQSGMAFLHISMIALARFNMIQFTVDTASVALQLIDKYRDPYCLARGYVVYANWVGHVQHPISANLALLEDVVEYANSAGDRITAILSFALSAQLRFFASENLGDLETFCLYGCEEIPDWHKDTRGGTILIAVRQTCRALQGKTRASQATEVFSDDQHNAETYKTWLQCTDNGGRAILLYETMELVPLFLYGHYEEAVEVGRRCYEKSELLWSARNTRLAMLFYGLSLAGMILRQQQDPRPEAHDLQAQVDRTVAQVSELNAKIKAWQAYSDVNYLAWSKLLDAQVAEMKGNVGLAIRNYEEALDHTAEHNFVFEEALGNYLMANVYIRHNARRSANSALREAIGLFRQFGATGIAERVEAEHSLLLHGPARNMRSNDVGVQTDFAADTPSMQSMQYRNDVDDDGEETPRAQAGNADLKGDRIGVWRGSMHPEVGVGLPALDMIDLHAILVSSQVISSVLRVDELLKTMCDVILQTCGGSATLAAIIVQDEDGSSDWCVAASGDPEQGAEAHIPGIPLSGTPLVAENVILYCTRFREVVFLRDLVSDERFGNVSEQWLERNPQSKAVIAIPICHGSAPLLGVLYLEGVAGSFTDRNVTVLQLLVNQIGISYSNALAMKAVEKVSAENVSMVALQKRALAKAIEAETKAKDAEAEAKRNVKLAEEAAKAKSIFLANVSHELRTPLNGVIGNSELLRDSNLNKEQQEMADSIRVSADLLLTVINDILDFSRMEADKMKLYIIAFNPEEMVREVVRAVSYSNREKTSKKNVKIIRDINLPPMLIYGDPIRLHQVLGNLIGNSLKFTEDGSITIGARMDSETENQATLTFWVKDTGIGISQQQMQKLFQPFSQADASTARKYGGSGLGLSICKSLIETMMKGKIQLESEEQQGTTAWFTVTFDKAPSEVVAGDAQTAPLPLPEPASRPSTVDASADYMPHADLARIPKDQLRICIAEDNAINAKIAIQYMQRLGYTKVDSYDNGMKAVEGLRQKALEGNPYHVILMDVQMPVLDGYEATKLLRSDPIDAVRNILVIAMTASAIQGDREKCLAAGMNDYLAKPVRSDVLKKKLETYLGVQRPLERSLSIPRLQAASQHNNTPRPPPHEIEREANGSATPTQESTSALAHRPANAAPPGDASPESGPLETVANGDSPTTAAKRQPRKLTNDRRDGDMSAKEELANGTAKKDFTDDPARDVVSTSPVTVGDENTPPLTAA</sequence>
<dbReference type="SMART" id="SM00448">
    <property type="entry name" value="REC"/>
    <property type="match status" value="1"/>
</dbReference>
<dbReference type="SUPFAM" id="SSF56112">
    <property type="entry name" value="Protein kinase-like (PK-like)"/>
    <property type="match status" value="1"/>
</dbReference>
<feature type="domain" description="Response regulatory" evidence="17">
    <location>
        <begin position="2235"/>
        <end position="2359"/>
    </location>
</feature>
<dbReference type="PANTHER" id="PTHR43047:SF46">
    <property type="entry name" value="HISTIDINE KINASE_RESPONSE REGULATOR, PUTATIVE (AFU_ORTHOLOGUE AFUA_3G12550)-RELATED"/>
    <property type="match status" value="1"/>
</dbReference>
<dbReference type="GO" id="GO:0000155">
    <property type="term" value="F:phosphorelay sensor kinase activity"/>
    <property type="evidence" value="ECO:0007669"/>
    <property type="project" value="InterPro"/>
</dbReference>
<comment type="catalytic activity">
    <reaction evidence="1">
        <text>ATP + protein L-histidine = ADP + protein N-phospho-L-histidine.</text>
        <dbReference type="EC" id="2.7.13.3"/>
    </reaction>
</comment>
<feature type="domain" description="Histidine kinase" evidence="16">
    <location>
        <begin position="1962"/>
        <end position="2187"/>
    </location>
</feature>
<dbReference type="SUPFAM" id="SSF52540">
    <property type="entry name" value="P-loop containing nucleoside triphosphate hydrolases"/>
    <property type="match status" value="1"/>
</dbReference>
<evidence type="ECO:0000256" key="3">
    <source>
        <dbReference type="ARBA" id="ARBA00012438"/>
    </source>
</evidence>
<keyword evidence="19" id="KW-1185">Reference proteome</keyword>
<dbReference type="Pfam" id="PF02518">
    <property type="entry name" value="HATPase_c"/>
    <property type="match status" value="1"/>
</dbReference>
<proteinExistence type="predicted"/>
<dbReference type="SMART" id="SM00220">
    <property type="entry name" value="S_TKc"/>
    <property type="match status" value="1"/>
</dbReference>
<dbReference type="InterPro" id="IPR041664">
    <property type="entry name" value="AAA_16"/>
</dbReference>
<dbReference type="SUPFAM" id="SSF47384">
    <property type="entry name" value="Homodimeric domain of signal transducing histidine kinase"/>
    <property type="match status" value="1"/>
</dbReference>
<dbReference type="SMART" id="SM00387">
    <property type="entry name" value="HATPase_c"/>
    <property type="match status" value="1"/>
</dbReference>
<dbReference type="CDD" id="cd00082">
    <property type="entry name" value="HisKA"/>
    <property type="match status" value="1"/>
</dbReference>
<evidence type="ECO:0000313" key="19">
    <source>
        <dbReference type="Proteomes" id="UP001174691"/>
    </source>
</evidence>
<feature type="compositionally biased region" description="Low complexity" evidence="14">
    <location>
        <begin position="719"/>
        <end position="734"/>
    </location>
</feature>
<dbReference type="Gene3D" id="1.10.510.10">
    <property type="entry name" value="Transferase(Phosphotransferase) domain 1"/>
    <property type="match status" value="1"/>
</dbReference>
<keyword evidence="4" id="KW-1003">Cell membrane</keyword>
<protein>
    <recommendedName>
        <fullName evidence="3">histidine kinase</fullName>
        <ecNumber evidence="3">2.7.13.3</ecNumber>
    </recommendedName>
</protein>
<dbReference type="InterPro" id="IPR036890">
    <property type="entry name" value="HATPase_C_sf"/>
</dbReference>
<name>A0AA38SDF9_9PEZI</name>
<dbReference type="EMBL" id="JANBVN010000007">
    <property type="protein sequence ID" value="KAJ9165040.1"/>
    <property type="molecule type" value="Genomic_DNA"/>
</dbReference>
<dbReference type="InterPro" id="IPR005467">
    <property type="entry name" value="His_kinase_dom"/>
</dbReference>
<feature type="region of interest" description="Disordered" evidence="14">
    <location>
        <begin position="91"/>
        <end position="123"/>
    </location>
</feature>
<evidence type="ECO:0000256" key="6">
    <source>
        <dbReference type="ARBA" id="ARBA00022679"/>
    </source>
</evidence>
<dbReference type="InterPro" id="IPR011990">
    <property type="entry name" value="TPR-like_helical_dom_sf"/>
</dbReference>
<dbReference type="Proteomes" id="UP001174691">
    <property type="component" value="Unassembled WGS sequence"/>
</dbReference>
<evidence type="ECO:0000256" key="7">
    <source>
        <dbReference type="ARBA" id="ARBA00022692"/>
    </source>
</evidence>
<dbReference type="InterPro" id="IPR011009">
    <property type="entry name" value="Kinase-like_dom_sf"/>
</dbReference>
<evidence type="ECO:0000256" key="5">
    <source>
        <dbReference type="ARBA" id="ARBA00022553"/>
    </source>
</evidence>
<dbReference type="Gene3D" id="1.10.287.130">
    <property type="match status" value="1"/>
</dbReference>
<feature type="compositionally biased region" description="Polar residues" evidence="14">
    <location>
        <begin position="488"/>
        <end position="508"/>
    </location>
</feature>
<dbReference type="Pfam" id="PF13191">
    <property type="entry name" value="AAA_16"/>
    <property type="match status" value="1"/>
</dbReference>
<dbReference type="SMART" id="SM00388">
    <property type="entry name" value="HisKA"/>
    <property type="match status" value="1"/>
</dbReference>
<organism evidence="18 19">
    <name type="scientific">Coniochaeta hoffmannii</name>
    <dbReference type="NCBI Taxonomy" id="91930"/>
    <lineage>
        <taxon>Eukaryota</taxon>
        <taxon>Fungi</taxon>
        <taxon>Dikarya</taxon>
        <taxon>Ascomycota</taxon>
        <taxon>Pezizomycotina</taxon>
        <taxon>Sordariomycetes</taxon>
        <taxon>Sordariomycetidae</taxon>
        <taxon>Coniochaetales</taxon>
        <taxon>Coniochaetaceae</taxon>
        <taxon>Coniochaeta</taxon>
    </lineage>
</organism>
<dbReference type="Gene3D" id="3.30.565.10">
    <property type="entry name" value="Histidine kinase-like ATPase, C-terminal domain"/>
    <property type="match status" value="1"/>
</dbReference>
<feature type="region of interest" description="Disordered" evidence="14">
    <location>
        <begin position="2370"/>
        <end position="2500"/>
    </location>
</feature>
<dbReference type="PRINTS" id="PR00344">
    <property type="entry name" value="BCTRLSENSOR"/>
</dbReference>
<feature type="compositionally biased region" description="Low complexity" evidence="14">
    <location>
        <begin position="698"/>
        <end position="709"/>
    </location>
</feature>
<evidence type="ECO:0000256" key="4">
    <source>
        <dbReference type="ARBA" id="ARBA00022475"/>
    </source>
</evidence>
<dbReference type="GO" id="GO:0005886">
    <property type="term" value="C:plasma membrane"/>
    <property type="evidence" value="ECO:0007669"/>
    <property type="project" value="UniProtKB-SubCell"/>
</dbReference>
<feature type="region of interest" description="Disordered" evidence="14">
    <location>
        <begin position="698"/>
        <end position="735"/>
    </location>
</feature>
<evidence type="ECO:0000256" key="10">
    <source>
        <dbReference type="ARBA" id="ARBA00022840"/>
    </source>
</evidence>
<evidence type="ECO:0000256" key="11">
    <source>
        <dbReference type="ARBA" id="ARBA00022989"/>
    </source>
</evidence>
<keyword evidence="12" id="KW-0472">Membrane</keyword>
<dbReference type="Gene3D" id="3.40.50.2300">
    <property type="match status" value="1"/>
</dbReference>
<evidence type="ECO:0000256" key="9">
    <source>
        <dbReference type="ARBA" id="ARBA00022777"/>
    </source>
</evidence>
<dbReference type="EC" id="2.7.13.3" evidence="3"/>
<keyword evidence="9" id="KW-0418">Kinase</keyword>
<keyword evidence="6" id="KW-0808">Transferase</keyword>
<dbReference type="PROSITE" id="PS50109">
    <property type="entry name" value="HIS_KIN"/>
    <property type="match status" value="1"/>
</dbReference>
<accession>A0AA38SDF9</accession>
<dbReference type="InterPro" id="IPR001789">
    <property type="entry name" value="Sig_transdc_resp-reg_receiver"/>
</dbReference>
<dbReference type="Gene3D" id="1.25.40.10">
    <property type="entry name" value="Tetratricopeptide repeat domain"/>
    <property type="match status" value="1"/>
</dbReference>
<evidence type="ECO:0000256" key="13">
    <source>
        <dbReference type="PROSITE-ProRule" id="PRU00169"/>
    </source>
</evidence>
<evidence type="ECO:0000259" key="15">
    <source>
        <dbReference type="PROSITE" id="PS50011"/>
    </source>
</evidence>
<dbReference type="Pfam" id="PF00072">
    <property type="entry name" value="Response_reg"/>
    <property type="match status" value="1"/>
</dbReference>
<evidence type="ECO:0000313" key="18">
    <source>
        <dbReference type="EMBL" id="KAJ9165040.1"/>
    </source>
</evidence>
<dbReference type="Pfam" id="PF00512">
    <property type="entry name" value="HisKA"/>
    <property type="match status" value="1"/>
</dbReference>
<evidence type="ECO:0000256" key="1">
    <source>
        <dbReference type="ARBA" id="ARBA00000085"/>
    </source>
</evidence>
<dbReference type="PROSITE" id="PS50011">
    <property type="entry name" value="PROTEIN_KINASE_DOM"/>
    <property type="match status" value="1"/>
</dbReference>
<keyword evidence="10" id="KW-0067">ATP-binding</keyword>
<dbReference type="PROSITE" id="PS50110">
    <property type="entry name" value="RESPONSE_REGULATORY"/>
    <property type="match status" value="1"/>
</dbReference>
<dbReference type="GO" id="GO:0009927">
    <property type="term" value="F:histidine phosphotransfer kinase activity"/>
    <property type="evidence" value="ECO:0007669"/>
    <property type="project" value="TreeGrafter"/>
</dbReference>
<feature type="region of interest" description="Disordered" evidence="14">
    <location>
        <begin position="459"/>
        <end position="546"/>
    </location>
</feature>
<dbReference type="InterPro" id="IPR029016">
    <property type="entry name" value="GAF-like_dom_sf"/>
</dbReference>
<keyword evidence="8" id="KW-0547">Nucleotide-binding</keyword>
<dbReference type="InterPro" id="IPR000719">
    <property type="entry name" value="Prot_kinase_dom"/>
</dbReference>
<dbReference type="FunFam" id="3.30.450.40:FF:000044">
    <property type="entry name" value="Putative sensor histidine kinase/response regulator"/>
    <property type="match status" value="1"/>
</dbReference>
<dbReference type="Pfam" id="PF13185">
    <property type="entry name" value="GAF_2"/>
    <property type="match status" value="1"/>
</dbReference>
<dbReference type="FunFam" id="3.40.50.2300:FF:000285">
    <property type="entry name" value="Putative sensor histidine kinase/response regulator"/>
    <property type="match status" value="1"/>
</dbReference>
<evidence type="ECO:0000259" key="17">
    <source>
        <dbReference type="PROSITE" id="PS50110"/>
    </source>
</evidence>
<dbReference type="InterPro" id="IPR003018">
    <property type="entry name" value="GAF"/>
</dbReference>